<evidence type="ECO:0000256" key="5">
    <source>
        <dbReference type="ARBA" id="ARBA00023136"/>
    </source>
</evidence>
<dbReference type="GO" id="GO:0072598">
    <property type="term" value="P:protein localization to chloroplast"/>
    <property type="evidence" value="ECO:0007669"/>
    <property type="project" value="TreeGrafter"/>
</dbReference>
<evidence type="ECO:0000259" key="7">
    <source>
        <dbReference type="Pfam" id="PF02096"/>
    </source>
</evidence>
<comment type="subcellular location">
    <subcellularLocation>
        <location evidence="1 6">Membrane</location>
        <topology evidence="1 6">Multi-pass membrane protein</topology>
    </subcellularLocation>
</comment>
<keyword evidence="9" id="KW-1185">Reference proteome</keyword>
<dbReference type="GeneID" id="17353034"/>
<dbReference type="OrthoDB" id="2148490at2759"/>
<evidence type="ECO:0000256" key="2">
    <source>
        <dbReference type="ARBA" id="ARBA00010583"/>
    </source>
</evidence>
<dbReference type="CDD" id="cd20070">
    <property type="entry name" value="5TM_YidC_Alb3"/>
    <property type="match status" value="1"/>
</dbReference>
<dbReference type="GO" id="GO:0009535">
    <property type="term" value="C:chloroplast thylakoid membrane"/>
    <property type="evidence" value="ECO:0007669"/>
    <property type="project" value="TreeGrafter"/>
</dbReference>
<dbReference type="GO" id="GO:0032977">
    <property type="term" value="F:membrane insertase activity"/>
    <property type="evidence" value="ECO:0007669"/>
    <property type="project" value="InterPro"/>
</dbReference>
<dbReference type="InParanoid" id="E1ZKN7"/>
<comment type="similarity">
    <text evidence="6">Belongs to the OXA1/ALB3/YidC family.</text>
</comment>
<dbReference type="InterPro" id="IPR001708">
    <property type="entry name" value="YidC/ALB3/OXA1/COX18"/>
</dbReference>
<dbReference type="KEGG" id="cvr:CHLNCDRAFT_136603"/>
<accession>E1ZKN7</accession>
<evidence type="ECO:0000256" key="3">
    <source>
        <dbReference type="ARBA" id="ARBA00022692"/>
    </source>
</evidence>
<dbReference type="AlphaFoldDB" id="E1ZKN7"/>
<dbReference type="GO" id="GO:0051205">
    <property type="term" value="P:protein insertion into membrane"/>
    <property type="evidence" value="ECO:0007669"/>
    <property type="project" value="TreeGrafter"/>
</dbReference>
<dbReference type="EMBL" id="GL433851">
    <property type="protein sequence ID" value="EFN53413.1"/>
    <property type="molecule type" value="Genomic_DNA"/>
</dbReference>
<evidence type="ECO:0000313" key="8">
    <source>
        <dbReference type="EMBL" id="EFN53413.1"/>
    </source>
</evidence>
<protein>
    <recommendedName>
        <fullName evidence="7">Membrane insertase YidC/Oxa/ALB C-terminal domain-containing protein</fullName>
    </recommendedName>
</protein>
<dbReference type="PANTHER" id="PTHR12428:SF14">
    <property type="entry name" value="ALBINO3-LIKE PROTEIN 1, CHLOROPLASTIC"/>
    <property type="match status" value="1"/>
</dbReference>
<keyword evidence="3 6" id="KW-0812">Transmembrane</keyword>
<proteinExistence type="inferred from homology"/>
<dbReference type="PANTHER" id="PTHR12428">
    <property type="entry name" value="OXA1"/>
    <property type="match status" value="1"/>
</dbReference>
<dbReference type="eggNOG" id="KOG1239">
    <property type="taxonomic scope" value="Eukaryota"/>
</dbReference>
<dbReference type="GO" id="GO:0010027">
    <property type="term" value="P:thylakoid membrane organization"/>
    <property type="evidence" value="ECO:0007669"/>
    <property type="project" value="TreeGrafter"/>
</dbReference>
<evidence type="ECO:0000256" key="4">
    <source>
        <dbReference type="ARBA" id="ARBA00022989"/>
    </source>
</evidence>
<organism evidence="9">
    <name type="scientific">Chlorella variabilis</name>
    <name type="common">Green alga</name>
    <dbReference type="NCBI Taxonomy" id="554065"/>
    <lineage>
        <taxon>Eukaryota</taxon>
        <taxon>Viridiplantae</taxon>
        <taxon>Chlorophyta</taxon>
        <taxon>core chlorophytes</taxon>
        <taxon>Trebouxiophyceae</taxon>
        <taxon>Chlorellales</taxon>
        <taxon>Chlorellaceae</taxon>
        <taxon>Chlorella clade</taxon>
        <taxon>Chlorella</taxon>
    </lineage>
</organism>
<name>E1ZKN7_CHLVA</name>
<evidence type="ECO:0000313" key="9">
    <source>
        <dbReference type="Proteomes" id="UP000008141"/>
    </source>
</evidence>
<dbReference type="STRING" id="554065.E1ZKN7"/>
<evidence type="ECO:0000256" key="1">
    <source>
        <dbReference type="ARBA" id="ARBA00004141"/>
    </source>
</evidence>
<dbReference type="Proteomes" id="UP000008141">
    <property type="component" value="Unassembled WGS sequence"/>
</dbReference>
<dbReference type="InterPro" id="IPR028055">
    <property type="entry name" value="YidC/Oxa/ALB_C"/>
</dbReference>
<keyword evidence="4" id="KW-1133">Transmembrane helix</keyword>
<evidence type="ECO:0000256" key="6">
    <source>
        <dbReference type="RuleBase" id="RU003945"/>
    </source>
</evidence>
<dbReference type="Pfam" id="PF02096">
    <property type="entry name" value="60KD_IMP"/>
    <property type="match status" value="1"/>
</dbReference>
<dbReference type="InterPro" id="IPR047196">
    <property type="entry name" value="YidC_ALB_C"/>
</dbReference>
<feature type="domain" description="Membrane insertase YidC/Oxa/ALB C-terminal" evidence="7">
    <location>
        <begin position="208"/>
        <end position="397"/>
    </location>
</feature>
<gene>
    <name evidence="8" type="ORF">CHLNCDRAFT_136603</name>
</gene>
<comment type="similarity">
    <text evidence="2">Belongs to the OXA1/ALB3/YidC (TC 2.A.9.2) family.</text>
</comment>
<dbReference type="RefSeq" id="XP_005845515.1">
    <property type="nucleotide sequence ID" value="XM_005845453.1"/>
</dbReference>
<sequence length="496" mass="51109">MQTATCCSRAHAPEASFSGRRLEARPGSQLRLPARHTGRAGRLQLRSQALLMELDLPAAVAGLQDVLPPLHAASASAAASATHLHASGAAAALHGDQLQQLLTLGDAAAQRIADLADAAAAAAGDAGAAAGAAKKDNGWLQPLVTGLETVLTFIEDGLVRVGVPYSYGWSIVALTALIKLATFPLTKKQARPGPGPPAPFRPCLPPRVESALNVQRLKPQIDAIKEQYGDNKDAVQRETSALYEKAGVDPLAGCLPSLATIPIFIGLYRSLSDFSTQQEAGSAAFYWIPSLAGPTSVAAQKAGSGTAWLLPLVDGVPPIGWDLASRYLALPVALYISNAIITPPQTDDSGAAKFTQNLVKVLPLMIGWFALNVPAGLSLYYFSNTVFTTAQQVYLKKLGGANLAEYDLGPIELGKARRTGTVAASMDEAAAGEGAAEAAALADQNGAAGNGGGAAAAGEEGDAGQLALAAAAAAPAVPQISRRCKRRRRELLESAA</sequence>
<keyword evidence="5" id="KW-0472">Membrane</keyword>
<dbReference type="NCBIfam" id="TIGR03592">
    <property type="entry name" value="yidC_oxa1_cterm"/>
    <property type="match status" value="1"/>
</dbReference>
<reference evidence="8 9" key="1">
    <citation type="journal article" date="2010" name="Plant Cell">
        <title>The Chlorella variabilis NC64A genome reveals adaptation to photosymbiosis, coevolution with viruses, and cryptic sex.</title>
        <authorList>
            <person name="Blanc G."/>
            <person name="Duncan G."/>
            <person name="Agarkova I."/>
            <person name="Borodovsky M."/>
            <person name="Gurnon J."/>
            <person name="Kuo A."/>
            <person name="Lindquist E."/>
            <person name="Lucas S."/>
            <person name="Pangilinan J."/>
            <person name="Polle J."/>
            <person name="Salamov A."/>
            <person name="Terry A."/>
            <person name="Yamada T."/>
            <person name="Dunigan D.D."/>
            <person name="Grigoriev I.V."/>
            <person name="Claverie J.M."/>
            <person name="Van Etten J.L."/>
        </authorList>
    </citation>
    <scope>NUCLEOTIDE SEQUENCE [LARGE SCALE GENOMIC DNA]</scope>
    <source>
        <strain evidence="8 9">NC64A</strain>
    </source>
</reference>